<keyword evidence="2" id="KW-1185">Reference proteome</keyword>
<reference evidence="1 2" key="2">
    <citation type="submission" date="2018-11" db="EMBL/GenBank/DDBJ databases">
        <authorList>
            <consortium name="Pathogen Informatics"/>
        </authorList>
    </citation>
    <scope>NUCLEOTIDE SEQUENCE [LARGE SCALE GENOMIC DNA]</scope>
    <source>
        <strain evidence="1 2">MHpl1</strain>
    </source>
</reference>
<reference evidence="3" key="1">
    <citation type="submission" date="2017-02" db="UniProtKB">
        <authorList>
            <consortium name="WormBaseParasite"/>
        </authorList>
    </citation>
    <scope>IDENTIFICATION</scope>
</reference>
<dbReference type="AlphaFoldDB" id="A0A0N4VV33"/>
<evidence type="ECO:0000313" key="1">
    <source>
        <dbReference type="EMBL" id="VDO08133.1"/>
    </source>
</evidence>
<evidence type="ECO:0000313" key="2">
    <source>
        <dbReference type="Proteomes" id="UP000268014"/>
    </source>
</evidence>
<dbReference type="Proteomes" id="UP000268014">
    <property type="component" value="Unassembled WGS sequence"/>
</dbReference>
<accession>A0A0N4VV33</accession>
<protein>
    <submittedName>
        <fullName evidence="3">Secreted protein</fullName>
    </submittedName>
</protein>
<proteinExistence type="predicted"/>
<evidence type="ECO:0000313" key="3">
    <source>
        <dbReference type="WBParaSite" id="HPLM_0000115001-mRNA-1"/>
    </source>
</evidence>
<dbReference type="EMBL" id="UZAF01001366">
    <property type="protein sequence ID" value="VDO08133.1"/>
    <property type="molecule type" value="Genomic_DNA"/>
</dbReference>
<name>A0A0N4VV33_HAEPC</name>
<sequence>MLHVFGRIIRLPTFLAFKSGRKDGSNTFLPTSSPLFKAVLHDNYRTVCVQFKNRFSTVLSFITCFSIINDLDASDSGICCCGWVFSNFFYPIFRYENYSLMNFTGICP</sequence>
<dbReference type="WBParaSite" id="HPLM_0000115001-mRNA-1">
    <property type="protein sequence ID" value="HPLM_0000115001-mRNA-1"/>
    <property type="gene ID" value="HPLM_0000115001"/>
</dbReference>
<organism evidence="3">
    <name type="scientific">Haemonchus placei</name>
    <name type="common">Barber's pole worm</name>
    <dbReference type="NCBI Taxonomy" id="6290"/>
    <lineage>
        <taxon>Eukaryota</taxon>
        <taxon>Metazoa</taxon>
        <taxon>Ecdysozoa</taxon>
        <taxon>Nematoda</taxon>
        <taxon>Chromadorea</taxon>
        <taxon>Rhabditida</taxon>
        <taxon>Rhabditina</taxon>
        <taxon>Rhabditomorpha</taxon>
        <taxon>Strongyloidea</taxon>
        <taxon>Trichostrongylidae</taxon>
        <taxon>Haemonchus</taxon>
    </lineage>
</organism>
<gene>
    <name evidence="1" type="ORF">HPLM_LOCUS1151</name>
</gene>